<evidence type="ECO:0000256" key="2">
    <source>
        <dbReference type="ARBA" id="ARBA00022741"/>
    </source>
</evidence>
<gene>
    <name evidence="7" type="ORF">C5745_07240</name>
</gene>
<dbReference type="SMART" id="SM00382">
    <property type="entry name" value="AAA"/>
    <property type="match status" value="1"/>
</dbReference>
<sequence length="258" mass="29448">MKELIQIHNLSFSFGKQQVLAELTANFYASELTVILGRNGSGKSTLFNILSGMERHYQGEVLFGNQDRKHIKWGKNSDFRIGFMTQFHQTTFPFTVFDVVLTGRAAFSRFAPRQVDLDLVAENLRAFGLWHLKDKPYTALSGGERQLVLLCRILVQQPDVLLLDEPTNHLDLHYQVAVMEHLKRLVEAGTTVVSVMHDPNLALLYGDRFYVMQDKKLHGLEEKDPAVLLSTLENTYNVALTDVQHDGRTLIIPKRKRL</sequence>
<dbReference type="Gene3D" id="3.40.50.300">
    <property type="entry name" value="P-loop containing nucleotide triphosphate hydrolases"/>
    <property type="match status" value="1"/>
</dbReference>
<accession>A0A2S9J6C4</accession>
<keyword evidence="3 7" id="KW-0067">ATP-binding</keyword>
<evidence type="ECO:0000313" key="7">
    <source>
        <dbReference type="EMBL" id="PRD48289.1"/>
    </source>
</evidence>
<dbReference type="GO" id="GO:0016887">
    <property type="term" value="F:ATP hydrolysis activity"/>
    <property type="evidence" value="ECO:0007669"/>
    <property type="project" value="InterPro"/>
</dbReference>
<dbReference type="InterPro" id="IPR027417">
    <property type="entry name" value="P-loop_NTPase"/>
</dbReference>
<keyword evidence="1" id="KW-0813">Transport</keyword>
<dbReference type="InterPro" id="IPR003593">
    <property type="entry name" value="AAA+_ATPase"/>
</dbReference>
<dbReference type="SUPFAM" id="SSF52540">
    <property type="entry name" value="P-loop containing nucleoside triphosphate hydrolases"/>
    <property type="match status" value="1"/>
</dbReference>
<dbReference type="InterPro" id="IPR003439">
    <property type="entry name" value="ABC_transporter-like_ATP-bd"/>
</dbReference>
<comment type="function">
    <text evidence="5">Part of the ABC transporter complex HmuTUV involved in hemin import. Responsible for energy coupling to the transport system.</text>
</comment>
<comment type="caution">
    <text evidence="7">The sequence shown here is derived from an EMBL/GenBank/DDBJ whole genome shotgun (WGS) entry which is preliminary data.</text>
</comment>
<evidence type="ECO:0000256" key="3">
    <source>
        <dbReference type="ARBA" id="ARBA00022840"/>
    </source>
</evidence>
<dbReference type="Pfam" id="PF00005">
    <property type="entry name" value="ABC_tran"/>
    <property type="match status" value="1"/>
</dbReference>
<dbReference type="PANTHER" id="PTHR42794">
    <property type="entry name" value="HEMIN IMPORT ATP-BINDING PROTEIN HMUV"/>
    <property type="match status" value="1"/>
</dbReference>
<evidence type="ECO:0000256" key="4">
    <source>
        <dbReference type="ARBA" id="ARBA00022967"/>
    </source>
</evidence>
<evidence type="ECO:0000256" key="5">
    <source>
        <dbReference type="ARBA" id="ARBA00037066"/>
    </source>
</evidence>
<evidence type="ECO:0000313" key="8">
    <source>
        <dbReference type="Proteomes" id="UP000239711"/>
    </source>
</evidence>
<dbReference type="InterPro" id="IPR017871">
    <property type="entry name" value="ABC_transporter-like_CS"/>
</dbReference>
<keyword evidence="2" id="KW-0547">Nucleotide-binding</keyword>
<dbReference type="RefSeq" id="WP_105716316.1">
    <property type="nucleotide sequence ID" value="NZ_PVBQ01000004.1"/>
</dbReference>
<dbReference type="GO" id="GO:0005524">
    <property type="term" value="F:ATP binding"/>
    <property type="evidence" value="ECO:0007669"/>
    <property type="project" value="UniProtKB-KW"/>
</dbReference>
<keyword evidence="4" id="KW-1278">Translocase</keyword>
<evidence type="ECO:0000259" key="6">
    <source>
        <dbReference type="PROSITE" id="PS50893"/>
    </source>
</evidence>
<keyword evidence="8" id="KW-1185">Reference proteome</keyword>
<dbReference type="PANTHER" id="PTHR42794:SF1">
    <property type="entry name" value="HEMIN IMPORT ATP-BINDING PROTEIN HMUV"/>
    <property type="match status" value="1"/>
</dbReference>
<dbReference type="AlphaFoldDB" id="A0A2S9J6C4"/>
<dbReference type="CDD" id="cd03214">
    <property type="entry name" value="ABC_Iron-Siderophores_B12_Hemin"/>
    <property type="match status" value="1"/>
</dbReference>
<dbReference type="PROSITE" id="PS50893">
    <property type="entry name" value="ABC_TRANSPORTER_2"/>
    <property type="match status" value="1"/>
</dbReference>
<protein>
    <submittedName>
        <fullName evidence="7">ABC transporter ATP-binding protein</fullName>
    </submittedName>
</protein>
<dbReference type="PROSITE" id="PS00211">
    <property type="entry name" value="ABC_TRANSPORTER_1"/>
    <property type="match status" value="1"/>
</dbReference>
<reference evidence="7 8" key="1">
    <citation type="submission" date="2018-02" db="EMBL/GenBank/DDBJ databases">
        <title>The draft genome of Sphingobacterium sp. 5JN-11.</title>
        <authorList>
            <person name="Liu L."/>
            <person name="Li L."/>
            <person name="Liang L."/>
            <person name="Zhang X."/>
            <person name="Wang T."/>
        </authorList>
    </citation>
    <scope>NUCLEOTIDE SEQUENCE [LARGE SCALE GENOMIC DNA]</scope>
    <source>
        <strain evidence="7 8">5JN-11</strain>
    </source>
</reference>
<feature type="domain" description="ABC transporter" evidence="6">
    <location>
        <begin position="5"/>
        <end position="239"/>
    </location>
</feature>
<organism evidence="7 8">
    <name type="scientific">Sphingobacterium haloxyli</name>
    <dbReference type="NCBI Taxonomy" id="2100533"/>
    <lineage>
        <taxon>Bacteria</taxon>
        <taxon>Pseudomonadati</taxon>
        <taxon>Bacteroidota</taxon>
        <taxon>Sphingobacteriia</taxon>
        <taxon>Sphingobacteriales</taxon>
        <taxon>Sphingobacteriaceae</taxon>
        <taxon>Sphingobacterium</taxon>
    </lineage>
</organism>
<dbReference type="EMBL" id="PVBQ01000004">
    <property type="protein sequence ID" value="PRD48289.1"/>
    <property type="molecule type" value="Genomic_DNA"/>
</dbReference>
<dbReference type="OrthoDB" id="9806726at2"/>
<proteinExistence type="predicted"/>
<name>A0A2S9J6C4_9SPHI</name>
<evidence type="ECO:0000256" key="1">
    <source>
        <dbReference type="ARBA" id="ARBA00022448"/>
    </source>
</evidence>
<dbReference type="Proteomes" id="UP000239711">
    <property type="component" value="Unassembled WGS sequence"/>
</dbReference>